<evidence type="ECO:0000256" key="1">
    <source>
        <dbReference type="SAM" id="MobiDB-lite"/>
    </source>
</evidence>
<reference evidence="2" key="1">
    <citation type="submission" date="2021-04" db="EMBL/GenBank/DDBJ databases">
        <authorList>
            <person name="Tunstrom K."/>
        </authorList>
    </citation>
    <scope>NUCLEOTIDE SEQUENCE</scope>
</reference>
<gene>
    <name evidence="2" type="ORF">PAPOLLO_LOCUS19958</name>
</gene>
<evidence type="ECO:0000313" key="2">
    <source>
        <dbReference type="EMBL" id="CAG5032729.1"/>
    </source>
</evidence>
<accession>A0A8S3XQ21</accession>
<feature type="compositionally biased region" description="Low complexity" evidence="1">
    <location>
        <begin position="119"/>
        <end position="131"/>
    </location>
</feature>
<feature type="compositionally biased region" description="Basic residues" evidence="1">
    <location>
        <begin position="76"/>
        <end position="87"/>
    </location>
</feature>
<feature type="compositionally biased region" description="Basic and acidic residues" evidence="1">
    <location>
        <begin position="62"/>
        <end position="75"/>
    </location>
</feature>
<protein>
    <submittedName>
        <fullName evidence="2">(apollo) hypothetical protein</fullName>
    </submittedName>
</protein>
<organism evidence="2 3">
    <name type="scientific">Parnassius apollo</name>
    <name type="common">Apollo butterfly</name>
    <name type="synonym">Papilio apollo</name>
    <dbReference type="NCBI Taxonomy" id="110799"/>
    <lineage>
        <taxon>Eukaryota</taxon>
        <taxon>Metazoa</taxon>
        <taxon>Ecdysozoa</taxon>
        <taxon>Arthropoda</taxon>
        <taxon>Hexapoda</taxon>
        <taxon>Insecta</taxon>
        <taxon>Pterygota</taxon>
        <taxon>Neoptera</taxon>
        <taxon>Endopterygota</taxon>
        <taxon>Lepidoptera</taxon>
        <taxon>Glossata</taxon>
        <taxon>Ditrysia</taxon>
        <taxon>Papilionoidea</taxon>
        <taxon>Papilionidae</taxon>
        <taxon>Parnassiinae</taxon>
        <taxon>Parnassini</taxon>
        <taxon>Parnassius</taxon>
        <taxon>Parnassius</taxon>
    </lineage>
</organism>
<name>A0A8S3XQ21_PARAO</name>
<evidence type="ECO:0000313" key="3">
    <source>
        <dbReference type="Proteomes" id="UP000691718"/>
    </source>
</evidence>
<dbReference type="Proteomes" id="UP000691718">
    <property type="component" value="Unassembled WGS sequence"/>
</dbReference>
<feature type="region of interest" description="Disordered" evidence="1">
    <location>
        <begin position="119"/>
        <end position="160"/>
    </location>
</feature>
<dbReference type="AlphaFoldDB" id="A0A8S3XQ21"/>
<sequence>MARNKRPKTAEEIRKQKRECERRRRARIKADPDLYEASKKKITSVMQKNDAKKQVKLVSEMTPRERRAKQREWRERKARSRQNKKRNERLLQNLRENTPDSIADDQNVASPYFQQNVSSLSQPLSPASSISRRSFVSPGSSFSREECHTPSHSSNLSRQKVAGLRYVRKRREESNLKIKRQATVIKSMEKKFTHYGYNY</sequence>
<proteinExistence type="predicted"/>
<feature type="compositionally biased region" description="Polar residues" evidence="1">
    <location>
        <begin position="132"/>
        <end position="142"/>
    </location>
</feature>
<keyword evidence="3" id="KW-1185">Reference proteome</keyword>
<feature type="compositionally biased region" description="Basic and acidic residues" evidence="1">
    <location>
        <begin position="8"/>
        <end position="39"/>
    </location>
</feature>
<dbReference type="EMBL" id="CAJQZP010001238">
    <property type="protein sequence ID" value="CAG5032729.1"/>
    <property type="molecule type" value="Genomic_DNA"/>
</dbReference>
<feature type="region of interest" description="Disordered" evidence="1">
    <location>
        <begin position="1"/>
        <end position="106"/>
    </location>
</feature>
<comment type="caution">
    <text evidence="2">The sequence shown here is derived from an EMBL/GenBank/DDBJ whole genome shotgun (WGS) entry which is preliminary data.</text>
</comment>
<dbReference type="OrthoDB" id="6375801at2759"/>